<dbReference type="RefSeq" id="WP_344078918.1">
    <property type="nucleotide sequence ID" value="NZ_BAAALS010000007.1"/>
</dbReference>
<dbReference type="PANTHER" id="PTHR10668">
    <property type="entry name" value="PHYTOENE DEHYDROGENASE"/>
    <property type="match status" value="1"/>
</dbReference>
<evidence type="ECO:0000313" key="6">
    <source>
        <dbReference type="Proteomes" id="UP001500655"/>
    </source>
</evidence>
<dbReference type="EMBL" id="BAAALS010000007">
    <property type="protein sequence ID" value="GAA1747476.1"/>
    <property type="molecule type" value="Genomic_DNA"/>
</dbReference>
<dbReference type="Pfam" id="PF01593">
    <property type="entry name" value="Amino_oxidase"/>
    <property type="match status" value="1"/>
</dbReference>
<evidence type="ECO:0000259" key="4">
    <source>
        <dbReference type="Pfam" id="PF01593"/>
    </source>
</evidence>
<sequence length="534" mass="55538">MTTTTCDAVVIGAGHNGLVAANLLADAGWDVIVLEATAAPGGAVASAEITVPGYLSDLCSAFYPFATLPGPLEDLNLFEYGLAWRHAPDVLAHLHPDGRAAVLNLDPQRTAASVADFAGADADAWLALYQDWLAIGDRLIEAIMRPFPPVRGGFGLLRRARVAGGLRLARLGVLPVRRLGQERFAGEGATLLLAGSAMHTDLSPDEAGSGLYGWLLGMVGQQYGFPVPAGGAGALTAALVDRLAARGGRVEYRAPAARVAVAGGRARGVATAGGQRVLARRAVLADVPAPALFHDLVDRRALPARLVEDVARFRWDGATVKIDWALSGPVPWKNPALAGAGAVHLGADLNGLSRYAATLACGDVPAEPFVIAGQMTTADPARSPAGTETLWAYTHLPRRSHWAEEEIAEQAERVEAVFEDAAPGFRRLVRARHVFGPADLEAKNPSLVGGALGGGTSAPYQQLFFRPVPGLGRADTPVDRLFLASASAHPGGGVHGAPGANAARAALARDGAAAGRVYRAAVNAAHRAIYRRAQ</sequence>
<evidence type="ECO:0000256" key="1">
    <source>
        <dbReference type="ARBA" id="ARBA00037217"/>
    </source>
</evidence>
<evidence type="ECO:0000256" key="2">
    <source>
        <dbReference type="ARBA" id="ARBA00038825"/>
    </source>
</evidence>
<dbReference type="SUPFAM" id="SSF51905">
    <property type="entry name" value="FAD/NAD(P)-binding domain"/>
    <property type="match status" value="1"/>
</dbReference>
<feature type="domain" description="Amine oxidase" evidence="4">
    <location>
        <begin position="17"/>
        <end position="497"/>
    </location>
</feature>
<gene>
    <name evidence="5" type="ORF">GCM10009681_18340</name>
</gene>
<comment type="subunit">
    <text evidence="2">Interacts with COX5B; this interaction may contribute to localize PYROXD2 to the inner face of the inner mitochondrial membrane.</text>
</comment>
<proteinExistence type="predicted"/>
<dbReference type="Gene3D" id="3.50.50.60">
    <property type="entry name" value="FAD/NAD(P)-binding domain"/>
    <property type="match status" value="2"/>
</dbReference>
<evidence type="ECO:0000313" key="5">
    <source>
        <dbReference type="EMBL" id="GAA1747476.1"/>
    </source>
</evidence>
<accession>A0ABN2K372</accession>
<organism evidence="5 6">
    <name type="scientific">Luedemannella helvata</name>
    <dbReference type="NCBI Taxonomy" id="349315"/>
    <lineage>
        <taxon>Bacteria</taxon>
        <taxon>Bacillati</taxon>
        <taxon>Actinomycetota</taxon>
        <taxon>Actinomycetes</taxon>
        <taxon>Micromonosporales</taxon>
        <taxon>Micromonosporaceae</taxon>
        <taxon>Luedemannella</taxon>
    </lineage>
</organism>
<name>A0ABN2K372_9ACTN</name>
<protein>
    <recommendedName>
        <fullName evidence="3">Pyridine nucleotide-disulfide oxidoreductase domain-containing protein 2</fullName>
    </recommendedName>
</protein>
<keyword evidence="6" id="KW-1185">Reference proteome</keyword>
<comment type="caution">
    <text evidence="5">The sequence shown here is derived from an EMBL/GenBank/DDBJ whole genome shotgun (WGS) entry which is preliminary data.</text>
</comment>
<evidence type="ECO:0000256" key="3">
    <source>
        <dbReference type="ARBA" id="ARBA00040298"/>
    </source>
</evidence>
<dbReference type="InterPro" id="IPR036188">
    <property type="entry name" value="FAD/NAD-bd_sf"/>
</dbReference>
<reference evidence="5 6" key="1">
    <citation type="journal article" date="2019" name="Int. J. Syst. Evol. Microbiol.">
        <title>The Global Catalogue of Microorganisms (GCM) 10K type strain sequencing project: providing services to taxonomists for standard genome sequencing and annotation.</title>
        <authorList>
            <consortium name="The Broad Institute Genomics Platform"/>
            <consortium name="The Broad Institute Genome Sequencing Center for Infectious Disease"/>
            <person name="Wu L."/>
            <person name="Ma J."/>
        </authorList>
    </citation>
    <scope>NUCLEOTIDE SEQUENCE [LARGE SCALE GENOMIC DNA]</scope>
    <source>
        <strain evidence="5 6">JCM 13249</strain>
    </source>
</reference>
<dbReference type="PANTHER" id="PTHR10668:SF105">
    <property type="entry name" value="DEHYDROGENASE-RELATED"/>
    <property type="match status" value="1"/>
</dbReference>
<comment type="function">
    <text evidence="1">Probable oxidoreductase that may play a role as regulator of mitochondrial function.</text>
</comment>
<dbReference type="InterPro" id="IPR002937">
    <property type="entry name" value="Amino_oxidase"/>
</dbReference>
<dbReference type="Proteomes" id="UP001500655">
    <property type="component" value="Unassembled WGS sequence"/>
</dbReference>